<evidence type="ECO:0000313" key="2">
    <source>
        <dbReference type="EMBL" id="TRY69084.1"/>
    </source>
</evidence>
<evidence type="ECO:0000259" key="1">
    <source>
        <dbReference type="PROSITE" id="PS50878"/>
    </source>
</evidence>
<sequence>MAKDIDDIVGRLSLASCPGKLVETSVRNQMNRALSDQGPSELHGFRQGRGTSTALMQVTEDIKEARQKGKKVILVAIDASAAFDLISREYLMETLKTLGAGTRLIRWFENFFKNRGCFVEVEGQRSDVFEPSTGVIRGGPSNPDCYGIGSISLIYWVKEVMEALMALYADDGFGLAITDTLEECQQIAQSLADRISEWFLAFGLSLNEKKSEVVGFGCVPRPIKVGSTDVQPTDSIRFLGCHLQEDMKWDKQKYLGNLHTSSEKCGTRMFLIQFETDSRSNVHVYEHIWFRENEKRQPSTNAMLRPAFDSSTPKS</sequence>
<name>A0A553NUI8_TIGCA</name>
<dbReference type="Pfam" id="PF00078">
    <property type="entry name" value="RVT_1"/>
    <property type="match status" value="1"/>
</dbReference>
<dbReference type="STRING" id="6832.A0A553NUI8"/>
<dbReference type="EMBL" id="VCGU01000010">
    <property type="protein sequence ID" value="TRY69084.1"/>
    <property type="molecule type" value="Genomic_DNA"/>
</dbReference>
<feature type="domain" description="Reverse transcriptase" evidence="1">
    <location>
        <begin position="1"/>
        <end position="243"/>
    </location>
</feature>
<gene>
    <name evidence="2" type="ORF">TCAL_16505</name>
</gene>
<dbReference type="Proteomes" id="UP000318571">
    <property type="component" value="Chromosome 1"/>
</dbReference>
<dbReference type="PANTHER" id="PTHR47027">
    <property type="entry name" value="REVERSE TRANSCRIPTASE DOMAIN-CONTAINING PROTEIN"/>
    <property type="match status" value="1"/>
</dbReference>
<dbReference type="InterPro" id="IPR000477">
    <property type="entry name" value="RT_dom"/>
</dbReference>
<accession>A0A553NUI8</accession>
<protein>
    <recommendedName>
        <fullName evidence="1">Reverse transcriptase domain-containing protein</fullName>
    </recommendedName>
</protein>
<organism evidence="2 3">
    <name type="scientific">Tigriopus californicus</name>
    <name type="common">Marine copepod</name>
    <dbReference type="NCBI Taxonomy" id="6832"/>
    <lineage>
        <taxon>Eukaryota</taxon>
        <taxon>Metazoa</taxon>
        <taxon>Ecdysozoa</taxon>
        <taxon>Arthropoda</taxon>
        <taxon>Crustacea</taxon>
        <taxon>Multicrustacea</taxon>
        <taxon>Hexanauplia</taxon>
        <taxon>Copepoda</taxon>
        <taxon>Harpacticoida</taxon>
        <taxon>Harpacticidae</taxon>
        <taxon>Tigriopus</taxon>
    </lineage>
</organism>
<reference evidence="2 3" key="1">
    <citation type="journal article" date="2018" name="Nat. Ecol. Evol.">
        <title>Genomic signatures of mitonuclear coevolution across populations of Tigriopus californicus.</title>
        <authorList>
            <person name="Barreto F.S."/>
            <person name="Watson E.T."/>
            <person name="Lima T.G."/>
            <person name="Willett C.S."/>
            <person name="Edmands S."/>
            <person name="Li W."/>
            <person name="Burton R.S."/>
        </authorList>
    </citation>
    <scope>NUCLEOTIDE SEQUENCE [LARGE SCALE GENOMIC DNA]</scope>
    <source>
        <strain evidence="2 3">San Diego</strain>
    </source>
</reference>
<dbReference type="AlphaFoldDB" id="A0A553NUI8"/>
<proteinExistence type="predicted"/>
<dbReference type="OMA" id="ADRISEW"/>
<keyword evidence="3" id="KW-1185">Reference proteome</keyword>
<comment type="caution">
    <text evidence="2">The sequence shown here is derived from an EMBL/GenBank/DDBJ whole genome shotgun (WGS) entry which is preliminary data.</text>
</comment>
<dbReference type="PROSITE" id="PS50878">
    <property type="entry name" value="RT_POL"/>
    <property type="match status" value="1"/>
</dbReference>
<dbReference type="PANTHER" id="PTHR47027:SF20">
    <property type="entry name" value="REVERSE TRANSCRIPTASE-LIKE PROTEIN WITH RNA-DIRECTED DNA POLYMERASE DOMAIN"/>
    <property type="match status" value="1"/>
</dbReference>
<evidence type="ECO:0000313" key="3">
    <source>
        <dbReference type="Proteomes" id="UP000318571"/>
    </source>
</evidence>